<evidence type="ECO:0000256" key="1">
    <source>
        <dbReference type="SAM" id="MobiDB-lite"/>
    </source>
</evidence>
<feature type="compositionally biased region" description="Polar residues" evidence="1">
    <location>
        <begin position="112"/>
        <end position="121"/>
    </location>
</feature>
<dbReference type="KEGG" id="lbc:LACBIDRAFT_298886"/>
<dbReference type="GeneID" id="6077700"/>
<dbReference type="GeneID" id="6082414"/>
<feature type="region of interest" description="Disordered" evidence="1">
    <location>
        <begin position="98"/>
        <end position="121"/>
    </location>
</feature>
<dbReference type="KEGG" id="lbc:LACBIDRAFT_308357"/>
<dbReference type="EMBL" id="DS547129">
    <property type="protein sequence ID" value="EDR02733.1"/>
    <property type="molecule type" value="Genomic_DNA"/>
</dbReference>
<proteinExistence type="predicted"/>
<organism evidence="4">
    <name type="scientific">Laccaria bicolor (strain S238N-H82 / ATCC MYA-4686)</name>
    <name type="common">Bicoloured deceiver</name>
    <name type="synonym">Laccaria laccata var. bicolor</name>
    <dbReference type="NCBI Taxonomy" id="486041"/>
    <lineage>
        <taxon>Eukaryota</taxon>
        <taxon>Fungi</taxon>
        <taxon>Dikarya</taxon>
        <taxon>Basidiomycota</taxon>
        <taxon>Agaricomycotina</taxon>
        <taxon>Agaricomycetes</taxon>
        <taxon>Agaricomycetidae</taxon>
        <taxon>Agaricales</taxon>
        <taxon>Agaricineae</taxon>
        <taxon>Hydnangiaceae</taxon>
        <taxon>Laccaria</taxon>
    </lineage>
</organism>
<gene>
    <name evidence="3" type="ORF">LACBIDRAFT_298886</name>
    <name evidence="2" type="ORF">LACBIDRAFT_308357</name>
</gene>
<dbReference type="OrthoDB" id="3226845at2759"/>
<dbReference type="AlphaFoldDB" id="B0DE81"/>
<dbReference type="HOGENOM" id="CLU_2038468_0_0_1"/>
<accession>B0DE81</accession>
<protein>
    <submittedName>
        <fullName evidence="3">Predicted protein</fullName>
    </submittedName>
</protein>
<name>B0DE81_LACBS</name>
<dbReference type="InParanoid" id="B0DE81"/>
<evidence type="ECO:0000313" key="3">
    <source>
        <dbReference type="EMBL" id="EDR07219.1"/>
    </source>
</evidence>
<keyword evidence="4" id="KW-1185">Reference proteome</keyword>
<dbReference type="RefSeq" id="XP_001886777.1">
    <property type="nucleotide sequence ID" value="XM_001886742.1"/>
</dbReference>
<dbReference type="RefSeq" id="XP_001882150.1">
    <property type="nucleotide sequence ID" value="XM_001882115.1"/>
</dbReference>
<evidence type="ECO:0000313" key="2">
    <source>
        <dbReference type="EMBL" id="EDR02733.1"/>
    </source>
</evidence>
<evidence type="ECO:0000313" key="4">
    <source>
        <dbReference type="Proteomes" id="UP000001194"/>
    </source>
</evidence>
<sequence>MHVPGCYVMQVQTTAYTFTTLPPLRTTNDDERAASSPLSQPLATSDSIRAPVGRLLTGAYCFPLSTAASLAFNQLVQPTSRFQLTLHALLPLQNPNTAAEGREKAVKVPSDGSVSLNQQLV</sequence>
<dbReference type="STRING" id="486041.B0DE81"/>
<dbReference type="Proteomes" id="UP000001194">
    <property type="component" value="Unassembled WGS sequence"/>
</dbReference>
<reference evidence="3 4" key="1">
    <citation type="journal article" date="2008" name="Nature">
        <title>The genome of Laccaria bicolor provides insights into mycorrhizal symbiosis.</title>
        <authorList>
            <person name="Martin F."/>
            <person name="Aerts A."/>
            <person name="Ahren D."/>
            <person name="Brun A."/>
            <person name="Danchin E.G.J."/>
            <person name="Duchaussoy F."/>
            <person name="Gibon J."/>
            <person name="Kohler A."/>
            <person name="Lindquist E."/>
            <person name="Pereda V."/>
            <person name="Salamov A."/>
            <person name="Shapiro H.J."/>
            <person name="Wuyts J."/>
            <person name="Blaudez D."/>
            <person name="Buee M."/>
            <person name="Brokstein P."/>
            <person name="Canbaeck B."/>
            <person name="Cohen D."/>
            <person name="Courty P.E."/>
            <person name="Coutinho P.M."/>
            <person name="Delaruelle C."/>
            <person name="Detter J.C."/>
            <person name="Deveau A."/>
            <person name="DiFazio S."/>
            <person name="Duplessis S."/>
            <person name="Fraissinet-Tachet L."/>
            <person name="Lucic E."/>
            <person name="Frey-Klett P."/>
            <person name="Fourrey C."/>
            <person name="Feussner I."/>
            <person name="Gay G."/>
            <person name="Grimwood J."/>
            <person name="Hoegger P.J."/>
            <person name="Jain P."/>
            <person name="Kilaru S."/>
            <person name="Labbe J."/>
            <person name="Lin Y.C."/>
            <person name="Legue V."/>
            <person name="Le Tacon F."/>
            <person name="Marmeisse R."/>
            <person name="Melayah D."/>
            <person name="Montanini B."/>
            <person name="Muratet M."/>
            <person name="Nehls U."/>
            <person name="Niculita-Hirzel H."/>
            <person name="Oudot-Le Secq M.P."/>
            <person name="Peter M."/>
            <person name="Quesneville H."/>
            <person name="Rajashekar B."/>
            <person name="Reich M."/>
            <person name="Rouhier N."/>
            <person name="Schmutz J."/>
            <person name="Yin T."/>
            <person name="Chalot M."/>
            <person name="Henrissat B."/>
            <person name="Kuees U."/>
            <person name="Lucas S."/>
            <person name="Van de Peer Y."/>
            <person name="Podila G.K."/>
            <person name="Polle A."/>
            <person name="Pukkila P.J."/>
            <person name="Richardson P.M."/>
            <person name="Rouze P."/>
            <person name="Sanders I.R."/>
            <person name="Stajich J.E."/>
            <person name="Tunlid A."/>
            <person name="Tuskan G."/>
            <person name="Grigoriev I.V."/>
        </authorList>
    </citation>
    <scope>NUCLEOTIDE SEQUENCE [LARGE SCALE GENOMIC DNA]</scope>
    <source>
        <strain evidence="4">S238N-H82 / ATCC MYA-4686</strain>
    </source>
</reference>
<dbReference type="EMBL" id="DS547105">
    <property type="protein sequence ID" value="EDR07219.1"/>
    <property type="molecule type" value="Genomic_DNA"/>
</dbReference>